<proteinExistence type="predicted"/>
<accession>A0A085JHT7</accession>
<evidence type="ECO:0000313" key="1">
    <source>
        <dbReference type="EMBL" id="KFD20033.1"/>
    </source>
</evidence>
<keyword evidence="2" id="KW-1185">Reference proteome</keyword>
<reference evidence="1 2" key="1">
    <citation type="submission" date="2014-05" db="EMBL/GenBank/DDBJ databases">
        <title>ATOL: Assembling a taxonomically balanced genome-scale reconstruction of the evolutionary history of the Enterobacteriaceae.</title>
        <authorList>
            <person name="Plunkett G.III."/>
            <person name="Neeno-Eckwall E.C."/>
            <person name="Glasner J.D."/>
            <person name="Perna N.T."/>
        </authorList>
    </citation>
    <scope>NUCLEOTIDE SEQUENCE [LARGE SCALE GENOMIC DNA]</scope>
    <source>
        <strain evidence="1 2">ATCC 33301</strain>
    </source>
</reference>
<dbReference type="AlphaFoldDB" id="A0A085JHT7"/>
<dbReference type="RefSeq" id="WP_025903637.1">
    <property type="nucleotide sequence ID" value="NZ_ATMJ01000036.1"/>
</dbReference>
<dbReference type="Proteomes" id="UP000028602">
    <property type="component" value="Unassembled WGS sequence"/>
</dbReference>
<organism evidence="1 2">
    <name type="scientific">Tatumella ptyseos ATCC 33301</name>
    <dbReference type="NCBI Taxonomy" id="1005995"/>
    <lineage>
        <taxon>Bacteria</taxon>
        <taxon>Pseudomonadati</taxon>
        <taxon>Pseudomonadota</taxon>
        <taxon>Gammaproteobacteria</taxon>
        <taxon>Enterobacterales</taxon>
        <taxon>Erwiniaceae</taxon>
        <taxon>Tatumella</taxon>
    </lineage>
</organism>
<protein>
    <submittedName>
        <fullName evidence="1">Uncharacterized protein</fullName>
    </submittedName>
</protein>
<gene>
    <name evidence="1" type="ORF">GTPT_1482</name>
</gene>
<sequence length="87" mass="9414">MRRNKQEKLTESVLGEAVISLLEVNAPLNGSTLANCIKHMITVEVNPERSHALCCALAEVKASLSSAREADSVKTSAIPAFKDIKKH</sequence>
<comment type="caution">
    <text evidence="1">The sequence shown here is derived from an EMBL/GenBank/DDBJ whole genome shotgun (WGS) entry which is preliminary data.</text>
</comment>
<dbReference type="EMBL" id="JMPR01000027">
    <property type="protein sequence ID" value="KFD20033.1"/>
    <property type="molecule type" value="Genomic_DNA"/>
</dbReference>
<evidence type="ECO:0000313" key="2">
    <source>
        <dbReference type="Proteomes" id="UP000028602"/>
    </source>
</evidence>
<name>A0A085JHT7_9GAMM</name>